<accession>A0A402D1Z5</accession>
<gene>
    <name evidence="1" type="primary">fliB</name>
    <name evidence="1" type="ORF">CCAX7_21000</name>
</gene>
<keyword evidence="2" id="KW-1185">Reference proteome</keyword>
<reference evidence="1 2" key="1">
    <citation type="journal article" date="2019" name="Int. J. Syst. Evol. Microbiol.">
        <title>Capsulimonas corticalis gen. nov., sp. nov., an aerobic capsulated bacterium, of a novel bacterial order, Capsulimonadales ord. nov., of the class Armatimonadia of the phylum Armatimonadetes.</title>
        <authorList>
            <person name="Li J."/>
            <person name="Kudo C."/>
            <person name="Tonouchi A."/>
        </authorList>
    </citation>
    <scope>NUCLEOTIDE SEQUENCE [LARGE SCALE GENOMIC DNA]</scope>
    <source>
        <strain evidence="1 2">AX-7</strain>
    </source>
</reference>
<evidence type="ECO:0000313" key="1">
    <source>
        <dbReference type="EMBL" id="BDI30049.1"/>
    </source>
</evidence>
<sequence length="419" mass="48013">MRRSIKLLQPRYFADFRCIGSDCEDTCCAGMGVVIDKETYGKYQECSHPDLKPIIDTGIAVNPESTSDATYAQVVVKDGHCPFLTDERLCAIQQILGERALSRTCAMFPRAMSTVNGVVERSLYLSCPEAARVVLLNPEPMQFDQITEDQDERFTDFPILNSDDFADAPKPYRYFWEVRAFIVSLLQNREYRVWERLIVLGLFCDQLNQHIIDQTTDGVPDLMQSYTDLLALRGFDETLAGVGVHPAVQLNFLAQSMEHRIFSDSVSTRFVDCYYECMEGIGYTPDTSIDDGAARYAAAYEQYYKPFMDQREHIFENYLVNYVFKLLFPFGPQKSVYYEEKSVYSEFVLMAAHFAMLRSLLVGMSGYYQSSFGEPQIVKLFQSFAKAIEHNPPYLKRILKSLEENEMSDMAVMAVFIKN</sequence>
<dbReference type="RefSeq" id="WP_119323504.1">
    <property type="nucleotide sequence ID" value="NZ_AP025739.1"/>
</dbReference>
<keyword evidence="1" id="KW-0966">Cell projection</keyword>
<evidence type="ECO:0000313" key="2">
    <source>
        <dbReference type="Proteomes" id="UP000287394"/>
    </source>
</evidence>
<dbReference type="EMBL" id="AP025739">
    <property type="protein sequence ID" value="BDI30049.1"/>
    <property type="molecule type" value="Genomic_DNA"/>
</dbReference>
<protein>
    <submittedName>
        <fullName evidence="1">Flagellin lysine-N-methylase</fullName>
    </submittedName>
</protein>
<keyword evidence="1" id="KW-0282">Flagellum</keyword>
<name>A0A402D1Z5_9BACT</name>
<organism evidence="1 2">
    <name type="scientific">Capsulimonas corticalis</name>
    <dbReference type="NCBI Taxonomy" id="2219043"/>
    <lineage>
        <taxon>Bacteria</taxon>
        <taxon>Bacillati</taxon>
        <taxon>Armatimonadota</taxon>
        <taxon>Armatimonadia</taxon>
        <taxon>Capsulimonadales</taxon>
        <taxon>Capsulimonadaceae</taxon>
        <taxon>Capsulimonas</taxon>
    </lineage>
</organism>
<dbReference type="AlphaFoldDB" id="A0A402D1Z5"/>
<dbReference type="KEGG" id="ccot:CCAX7_21000"/>
<dbReference type="Proteomes" id="UP000287394">
    <property type="component" value="Chromosome"/>
</dbReference>
<dbReference type="NCBIfam" id="NF038110">
    <property type="entry name" value="Lys_methyl_FliB"/>
    <property type="match status" value="1"/>
</dbReference>
<proteinExistence type="predicted"/>
<keyword evidence="1" id="KW-0969">Cilium</keyword>
<dbReference type="OrthoDB" id="86584at2"/>